<dbReference type="OrthoDB" id="2437150at2759"/>
<organism evidence="1 2">
    <name type="scientific">Acaulospora morrowiae</name>
    <dbReference type="NCBI Taxonomy" id="94023"/>
    <lineage>
        <taxon>Eukaryota</taxon>
        <taxon>Fungi</taxon>
        <taxon>Fungi incertae sedis</taxon>
        <taxon>Mucoromycota</taxon>
        <taxon>Glomeromycotina</taxon>
        <taxon>Glomeromycetes</taxon>
        <taxon>Diversisporales</taxon>
        <taxon>Acaulosporaceae</taxon>
        <taxon>Acaulospora</taxon>
    </lineage>
</organism>
<feature type="non-terminal residue" evidence="1">
    <location>
        <position position="129"/>
    </location>
</feature>
<proteinExistence type="predicted"/>
<accession>A0A9N9JKU6</accession>
<evidence type="ECO:0000313" key="2">
    <source>
        <dbReference type="Proteomes" id="UP000789342"/>
    </source>
</evidence>
<reference evidence="1" key="1">
    <citation type="submission" date="2021-06" db="EMBL/GenBank/DDBJ databases">
        <authorList>
            <person name="Kallberg Y."/>
            <person name="Tangrot J."/>
            <person name="Rosling A."/>
        </authorList>
    </citation>
    <scope>NUCLEOTIDE SEQUENCE</scope>
    <source>
        <strain evidence="1">CL551</strain>
    </source>
</reference>
<keyword evidence="2" id="KW-1185">Reference proteome</keyword>
<gene>
    <name evidence="1" type="ORF">AMORRO_LOCUS17739</name>
</gene>
<dbReference type="EMBL" id="CAJVPV010056773">
    <property type="protein sequence ID" value="CAG8786068.1"/>
    <property type="molecule type" value="Genomic_DNA"/>
</dbReference>
<name>A0A9N9JKU6_9GLOM</name>
<dbReference type="AlphaFoldDB" id="A0A9N9JKU6"/>
<protein>
    <submittedName>
        <fullName evidence="1">12428_t:CDS:1</fullName>
    </submittedName>
</protein>
<sequence length="129" mass="15067">TVFGESFNEIFGCSATEFHNFKSQSLLDMNSKEFSYLVFNSLDWILPGEIFMLTFSEAQWAKTRNFGDQNNSSRGLSIIASRIQPMMRSSLTVIDYIRNFNNSYEDKIEDLHQRVEDRLLERFDGELVE</sequence>
<comment type="caution">
    <text evidence="1">The sequence shown here is derived from an EMBL/GenBank/DDBJ whole genome shotgun (WGS) entry which is preliminary data.</text>
</comment>
<dbReference type="Proteomes" id="UP000789342">
    <property type="component" value="Unassembled WGS sequence"/>
</dbReference>
<evidence type="ECO:0000313" key="1">
    <source>
        <dbReference type="EMBL" id="CAG8786068.1"/>
    </source>
</evidence>
<feature type="non-terminal residue" evidence="1">
    <location>
        <position position="1"/>
    </location>
</feature>